<dbReference type="PANTHER" id="PTHR47216">
    <property type="match status" value="1"/>
</dbReference>
<dbReference type="InterPro" id="IPR000387">
    <property type="entry name" value="Tyr_Pase_dom"/>
</dbReference>
<dbReference type="PANTHER" id="PTHR47216:SF4">
    <property type="entry name" value="OS01G0859400 PROTEIN"/>
    <property type="match status" value="1"/>
</dbReference>
<dbReference type="Proteomes" id="UP000326912">
    <property type="component" value="Unassembled WGS sequence"/>
</dbReference>
<proteinExistence type="predicted"/>
<keyword evidence="4" id="KW-1185">Reference proteome</keyword>
<gene>
    <name evidence="3" type="ORF">KDW_28110</name>
</gene>
<accession>A0A5J4KR92</accession>
<name>A0A5J4KR92_9CHLR</name>
<protein>
    <submittedName>
        <fullName evidence="3">Uncharacterized protein</fullName>
    </submittedName>
</protein>
<dbReference type="SUPFAM" id="SSF52799">
    <property type="entry name" value="(Phosphotyrosine protein) phosphatases II"/>
    <property type="match status" value="1"/>
</dbReference>
<feature type="domain" description="Tyrosine-protein phosphatase" evidence="1">
    <location>
        <begin position="1"/>
        <end position="141"/>
    </location>
</feature>
<organism evidence="3 4">
    <name type="scientific">Dictyobacter vulcani</name>
    <dbReference type="NCBI Taxonomy" id="2607529"/>
    <lineage>
        <taxon>Bacteria</taxon>
        <taxon>Bacillati</taxon>
        <taxon>Chloroflexota</taxon>
        <taxon>Ktedonobacteria</taxon>
        <taxon>Ktedonobacterales</taxon>
        <taxon>Dictyobacteraceae</taxon>
        <taxon>Dictyobacter</taxon>
    </lineage>
</organism>
<evidence type="ECO:0000259" key="2">
    <source>
        <dbReference type="PROSITE" id="PS50056"/>
    </source>
</evidence>
<feature type="domain" description="Tyrosine specific protein phosphatases" evidence="2">
    <location>
        <begin position="63"/>
        <end position="130"/>
    </location>
</feature>
<dbReference type="CDD" id="cd14498">
    <property type="entry name" value="DSP"/>
    <property type="match status" value="1"/>
</dbReference>
<dbReference type="InterPro" id="IPR029021">
    <property type="entry name" value="Prot-tyrosine_phosphatase-like"/>
</dbReference>
<dbReference type="Pfam" id="PF00782">
    <property type="entry name" value="DSPc"/>
    <property type="match status" value="1"/>
</dbReference>
<reference evidence="3 4" key="1">
    <citation type="submission" date="2019-10" db="EMBL/GenBank/DDBJ databases">
        <title>Dictyobacter vulcani sp. nov., within the class Ktedonobacteria, isolated from soil of volcanic Mt. Zao.</title>
        <authorList>
            <person name="Zheng Y."/>
            <person name="Wang C.M."/>
            <person name="Sakai Y."/>
            <person name="Abe K."/>
            <person name="Yokota A."/>
            <person name="Yabe S."/>
        </authorList>
    </citation>
    <scope>NUCLEOTIDE SEQUENCE [LARGE SCALE GENOMIC DNA]</scope>
    <source>
        <strain evidence="3 4">W12</strain>
    </source>
</reference>
<dbReference type="EMBL" id="BKZW01000001">
    <property type="protein sequence ID" value="GER88649.1"/>
    <property type="molecule type" value="Genomic_DNA"/>
</dbReference>
<dbReference type="Gene3D" id="3.90.190.10">
    <property type="entry name" value="Protein tyrosine phosphatase superfamily"/>
    <property type="match status" value="1"/>
</dbReference>
<evidence type="ECO:0000259" key="1">
    <source>
        <dbReference type="PROSITE" id="PS50054"/>
    </source>
</evidence>
<dbReference type="InterPro" id="IPR000340">
    <property type="entry name" value="Dual-sp_phosphatase_cat-dom"/>
</dbReference>
<dbReference type="InterPro" id="IPR020422">
    <property type="entry name" value="TYR_PHOSPHATASE_DUAL_dom"/>
</dbReference>
<dbReference type="PROSITE" id="PS50054">
    <property type="entry name" value="TYR_PHOSPHATASE_DUAL"/>
    <property type="match status" value="1"/>
</dbReference>
<evidence type="ECO:0000313" key="3">
    <source>
        <dbReference type="EMBL" id="GER88649.1"/>
    </source>
</evidence>
<dbReference type="SMART" id="SM00195">
    <property type="entry name" value="DSPc"/>
    <property type="match status" value="1"/>
</dbReference>
<dbReference type="FunFam" id="3.90.190.10:FF:000157">
    <property type="entry name" value="Protein-tyrosine phosphatase"/>
    <property type="match status" value="1"/>
</dbReference>
<sequence length="145" mass="15927">MGNPHLAVGGRVRSEDMVALNKAGVTHVVDTRSEYCDDKDVLAQNSMDLLYLPTPDTYPLTVEQLMEGAAWANEQIGHGGRVLIHCEHGVGRSVLLTCATLIYGGMHASDALDLVKAKRWQAAPNQRQVARLREFESAFRARNNA</sequence>
<evidence type="ECO:0000313" key="4">
    <source>
        <dbReference type="Proteomes" id="UP000326912"/>
    </source>
</evidence>
<dbReference type="PROSITE" id="PS50056">
    <property type="entry name" value="TYR_PHOSPHATASE_2"/>
    <property type="match status" value="1"/>
</dbReference>
<comment type="caution">
    <text evidence="3">The sequence shown here is derived from an EMBL/GenBank/DDBJ whole genome shotgun (WGS) entry which is preliminary data.</text>
</comment>
<dbReference type="AlphaFoldDB" id="A0A5J4KR92"/>